<comment type="similarity">
    <text evidence="2 6">Belongs to the enoyl-CoA hydratase/isomerase family.</text>
</comment>
<dbReference type="UniPathway" id="UPA00659"/>
<dbReference type="Pfam" id="PF00378">
    <property type="entry name" value="ECH_1"/>
    <property type="match status" value="1"/>
</dbReference>
<name>D2QNV1_SPILD</name>
<dbReference type="EMBL" id="CP001769">
    <property type="protein sequence ID" value="ADB37557.1"/>
    <property type="molecule type" value="Genomic_DNA"/>
</dbReference>
<dbReference type="eggNOG" id="COG1024">
    <property type="taxonomic scope" value="Bacteria"/>
</dbReference>
<sequence>MAMNRTYQSLSFEQVDGVLTVALLGPGKGNAMGPEFWEELPQAMDEINRMPDVRCIVFRGSGDHFSYGLNIAQMMPRLGSMTTGTVLAHQRVDLMAQIRQMQLGFQKMHESSKPVIAAVHGWCIGGGVNMISAADIRLCSRDARFSLREAKLAITPDIGGLQFLPIIIGQGFTREMAFTGADYDAAFAERIGLVNHVYDTPDQLFEAAATLARQIADNPATAVQGAKRVLNYSLNKSIEDGLQYVAVWNSSQLQSSDFSEAMQATVEKRKAEFNKKINKGY</sequence>
<dbReference type="SUPFAM" id="SSF52096">
    <property type="entry name" value="ClpP/crotonase"/>
    <property type="match status" value="1"/>
</dbReference>
<dbReference type="GO" id="GO:0016853">
    <property type="term" value="F:isomerase activity"/>
    <property type="evidence" value="ECO:0007669"/>
    <property type="project" value="UniProtKB-KW"/>
</dbReference>
<keyword evidence="4" id="KW-0443">Lipid metabolism</keyword>
<organism evidence="7 8">
    <name type="scientific">Spirosoma linguale (strain ATCC 33905 / DSM 74 / LMG 10896 / Claus 1)</name>
    <dbReference type="NCBI Taxonomy" id="504472"/>
    <lineage>
        <taxon>Bacteria</taxon>
        <taxon>Pseudomonadati</taxon>
        <taxon>Bacteroidota</taxon>
        <taxon>Cytophagia</taxon>
        <taxon>Cytophagales</taxon>
        <taxon>Cytophagaceae</taxon>
        <taxon>Spirosoma</taxon>
    </lineage>
</organism>
<dbReference type="PANTHER" id="PTHR43149">
    <property type="entry name" value="ENOYL-COA HYDRATASE"/>
    <property type="match status" value="1"/>
</dbReference>
<dbReference type="FunFam" id="1.10.12.10:FF:000004">
    <property type="entry name" value="Delta3,5-delta2,4-dienoyl-CoA isomerase"/>
    <property type="match status" value="1"/>
</dbReference>
<dbReference type="PANTHER" id="PTHR43149:SF1">
    <property type="entry name" value="DELTA(3,5)-DELTA(2,4)-DIENOYL-COA ISOMERASE, MITOCHONDRIAL"/>
    <property type="match status" value="1"/>
</dbReference>
<gene>
    <name evidence="7" type="ordered locus">Slin_1507</name>
</gene>
<evidence type="ECO:0000256" key="1">
    <source>
        <dbReference type="ARBA" id="ARBA00005005"/>
    </source>
</evidence>
<dbReference type="InterPro" id="IPR045002">
    <property type="entry name" value="Ech1-like"/>
</dbReference>
<protein>
    <submittedName>
        <fullName evidence="7">Enoyl-CoA hydratase/isomerase</fullName>
    </submittedName>
</protein>
<reference evidence="7 8" key="1">
    <citation type="journal article" date="2010" name="Stand. Genomic Sci.">
        <title>Complete genome sequence of Spirosoma linguale type strain (1).</title>
        <authorList>
            <person name="Lail K."/>
            <person name="Sikorski J."/>
            <person name="Saunders E."/>
            <person name="Lapidus A."/>
            <person name="Glavina Del Rio T."/>
            <person name="Copeland A."/>
            <person name="Tice H."/>
            <person name="Cheng J.-F."/>
            <person name="Lucas S."/>
            <person name="Nolan M."/>
            <person name="Bruce D."/>
            <person name="Goodwin L."/>
            <person name="Pitluck S."/>
            <person name="Ivanova N."/>
            <person name="Mavromatis K."/>
            <person name="Ovchinnikova G."/>
            <person name="Pati A."/>
            <person name="Chen A."/>
            <person name="Palaniappan K."/>
            <person name="Land M."/>
            <person name="Hauser L."/>
            <person name="Chang Y.-J."/>
            <person name="Jeffries C.D."/>
            <person name="Chain P."/>
            <person name="Brettin T."/>
            <person name="Detter J.C."/>
            <person name="Schuetze A."/>
            <person name="Rohde M."/>
            <person name="Tindall B.J."/>
            <person name="Goeker M."/>
            <person name="Bristow J."/>
            <person name="Eisen J.A."/>
            <person name="Markowitz V."/>
            <person name="Hugenholtz P."/>
            <person name="Kyrpides N.C."/>
            <person name="Klenk H.-P."/>
            <person name="Chen F."/>
        </authorList>
    </citation>
    <scope>NUCLEOTIDE SEQUENCE [LARGE SCALE GENOMIC DNA]</scope>
    <source>
        <strain evidence="8">ATCC 33905 / DSM 74 / LMG 10896 / Claus 1</strain>
    </source>
</reference>
<evidence type="ECO:0000256" key="6">
    <source>
        <dbReference type="RuleBase" id="RU003707"/>
    </source>
</evidence>
<dbReference type="KEGG" id="sli:Slin_1507"/>
<dbReference type="PROSITE" id="PS00166">
    <property type="entry name" value="ENOYL_COA_HYDRATASE"/>
    <property type="match status" value="1"/>
</dbReference>
<dbReference type="NCBIfam" id="NF004794">
    <property type="entry name" value="PRK06142.1"/>
    <property type="match status" value="1"/>
</dbReference>
<dbReference type="InterPro" id="IPR014748">
    <property type="entry name" value="Enoyl-CoA_hydra_C"/>
</dbReference>
<dbReference type="InterPro" id="IPR029045">
    <property type="entry name" value="ClpP/crotonase-like_dom_sf"/>
</dbReference>
<evidence type="ECO:0000313" key="7">
    <source>
        <dbReference type="EMBL" id="ADB37557.1"/>
    </source>
</evidence>
<evidence type="ECO:0000256" key="3">
    <source>
        <dbReference type="ARBA" id="ARBA00022832"/>
    </source>
</evidence>
<dbReference type="GO" id="GO:0006635">
    <property type="term" value="P:fatty acid beta-oxidation"/>
    <property type="evidence" value="ECO:0007669"/>
    <property type="project" value="UniProtKB-UniPathway"/>
</dbReference>
<evidence type="ECO:0000256" key="2">
    <source>
        <dbReference type="ARBA" id="ARBA00005254"/>
    </source>
</evidence>
<keyword evidence="5" id="KW-0413">Isomerase</keyword>
<accession>D2QNV1</accession>
<evidence type="ECO:0000256" key="4">
    <source>
        <dbReference type="ARBA" id="ARBA00023098"/>
    </source>
</evidence>
<evidence type="ECO:0000256" key="5">
    <source>
        <dbReference type="ARBA" id="ARBA00023235"/>
    </source>
</evidence>
<keyword evidence="8" id="KW-1185">Reference proteome</keyword>
<comment type="pathway">
    <text evidence="1">Lipid metabolism; fatty acid beta-oxidation.</text>
</comment>
<dbReference type="CDD" id="cd06558">
    <property type="entry name" value="crotonase-like"/>
    <property type="match status" value="1"/>
</dbReference>
<evidence type="ECO:0000313" key="8">
    <source>
        <dbReference type="Proteomes" id="UP000002028"/>
    </source>
</evidence>
<dbReference type="HOGENOM" id="CLU_009834_7_0_10"/>
<dbReference type="Gene3D" id="3.90.226.10">
    <property type="entry name" value="2-enoyl-CoA Hydratase, Chain A, domain 1"/>
    <property type="match status" value="1"/>
</dbReference>
<proteinExistence type="inferred from homology"/>
<keyword evidence="3" id="KW-0276">Fatty acid metabolism</keyword>
<dbReference type="STRING" id="504472.Slin_1507"/>
<dbReference type="Gene3D" id="1.10.12.10">
    <property type="entry name" value="Lyase 2-enoyl-coa Hydratase, Chain A, domain 2"/>
    <property type="match status" value="1"/>
</dbReference>
<dbReference type="Proteomes" id="UP000002028">
    <property type="component" value="Chromosome"/>
</dbReference>
<dbReference type="AlphaFoldDB" id="D2QNV1"/>
<dbReference type="InterPro" id="IPR001753">
    <property type="entry name" value="Enoyl-CoA_hydra/iso"/>
</dbReference>
<dbReference type="InterPro" id="IPR018376">
    <property type="entry name" value="Enoyl-CoA_hyd/isom_CS"/>
</dbReference>